<dbReference type="Gene3D" id="2.60.120.10">
    <property type="entry name" value="Jelly Rolls"/>
    <property type="match status" value="1"/>
</dbReference>
<proteinExistence type="predicted"/>
<reference evidence="2" key="1">
    <citation type="submission" date="2019-05" db="EMBL/GenBank/DDBJ databases">
        <title>Whole genome sequencing of Pseudanabaena catenata USMAC16.</title>
        <authorList>
            <person name="Khan Z."/>
            <person name="Omar W.M."/>
            <person name="Convey P."/>
            <person name="Merican F."/>
            <person name="Najimudin N."/>
        </authorList>
    </citation>
    <scope>NUCLEOTIDE SEQUENCE</scope>
    <source>
        <strain evidence="2">USMAC16</strain>
    </source>
</reference>
<protein>
    <submittedName>
        <fullName evidence="2">Cupin domain-containing protein</fullName>
    </submittedName>
</protein>
<dbReference type="SUPFAM" id="SSF51182">
    <property type="entry name" value="RmlC-like cupins"/>
    <property type="match status" value="1"/>
</dbReference>
<evidence type="ECO:0000313" key="3">
    <source>
        <dbReference type="Proteomes" id="UP001152872"/>
    </source>
</evidence>
<dbReference type="Pfam" id="PF12973">
    <property type="entry name" value="Cupin_7"/>
    <property type="match status" value="1"/>
</dbReference>
<dbReference type="InterPro" id="IPR014710">
    <property type="entry name" value="RmlC-like_jellyroll"/>
</dbReference>
<dbReference type="Proteomes" id="UP001152872">
    <property type="component" value="Unassembled WGS sequence"/>
</dbReference>
<dbReference type="InterPro" id="IPR011051">
    <property type="entry name" value="RmlC_Cupin_sf"/>
</dbReference>
<dbReference type="AlphaFoldDB" id="A0A9X4RKB8"/>
<dbReference type="InterPro" id="IPR025979">
    <property type="entry name" value="ChrR-like_cupin_dom"/>
</dbReference>
<feature type="domain" description="ChrR-like cupin" evidence="1">
    <location>
        <begin position="82"/>
        <end position="177"/>
    </location>
</feature>
<evidence type="ECO:0000313" key="2">
    <source>
        <dbReference type="EMBL" id="MDG3497536.1"/>
    </source>
</evidence>
<dbReference type="RefSeq" id="WP_009629783.1">
    <property type="nucleotide sequence ID" value="NZ_VBTY01000416.1"/>
</dbReference>
<accession>A0A9X4RKB8</accession>
<sequence length="184" mass="20638">MNQEEINELLALAAITAISPPEIQSIEELATASPEIDLELRSLRNVVSTLAYNEKPLAVPASLKHRLFDRIQKQPNSSDFIALRSEDRQWQPHPIEGLLMVVLKRDLEKRQISSLIRATKDVEYPAHHHKTGEEILMLAGELIDRGVTYRAGDYLYSEAGSQHAPIAIAGCMFFVCTSLDDTFI</sequence>
<evidence type="ECO:0000259" key="1">
    <source>
        <dbReference type="Pfam" id="PF12973"/>
    </source>
</evidence>
<dbReference type="EMBL" id="VBTY01000416">
    <property type="protein sequence ID" value="MDG3497536.1"/>
    <property type="molecule type" value="Genomic_DNA"/>
</dbReference>
<keyword evidence="3" id="KW-1185">Reference proteome</keyword>
<name>A0A9X4RKB8_9CYAN</name>
<organism evidence="2 3">
    <name type="scientific">Pseudanabaena catenata USMAC16</name>
    <dbReference type="NCBI Taxonomy" id="1855837"/>
    <lineage>
        <taxon>Bacteria</taxon>
        <taxon>Bacillati</taxon>
        <taxon>Cyanobacteriota</taxon>
        <taxon>Cyanophyceae</taxon>
        <taxon>Pseudanabaenales</taxon>
        <taxon>Pseudanabaenaceae</taxon>
        <taxon>Pseudanabaena</taxon>
    </lineage>
</organism>
<gene>
    <name evidence="2" type="ORF">FEV09_23735</name>
</gene>
<comment type="caution">
    <text evidence="2">The sequence shown here is derived from an EMBL/GenBank/DDBJ whole genome shotgun (WGS) entry which is preliminary data.</text>
</comment>